<proteinExistence type="predicted"/>
<keyword evidence="2" id="KW-1185">Reference proteome</keyword>
<protein>
    <submittedName>
        <fullName evidence="1">Uncharacterized protein</fullName>
    </submittedName>
</protein>
<dbReference type="AlphaFoldDB" id="A0A1E7EM84"/>
<reference evidence="1 2" key="1">
    <citation type="submission" date="2016-09" db="EMBL/GenBank/DDBJ databases">
        <title>Extensive genetic diversity and differential bi-allelic expression allows diatom success in the polar Southern Ocean.</title>
        <authorList>
            <consortium name="DOE Joint Genome Institute"/>
            <person name="Mock T."/>
            <person name="Otillar R.P."/>
            <person name="Strauss J."/>
            <person name="Dupont C."/>
            <person name="Frickenhaus S."/>
            <person name="Maumus F."/>
            <person name="Mcmullan M."/>
            <person name="Sanges R."/>
            <person name="Schmutz J."/>
            <person name="Toseland A."/>
            <person name="Valas R."/>
            <person name="Veluchamy A."/>
            <person name="Ward B.J."/>
            <person name="Allen A."/>
            <person name="Barry K."/>
            <person name="Falciatore A."/>
            <person name="Ferrante M."/>
            <person name="Fortunato A.E."/>
            <person name="Gloeckner G."/>
            <person name="Gruber A."/>
            <person name="Hipkin R."/>
            <person name="Janech M."/>
            <person name="Kroth P."/>
            <person name="Leese F."/>
            <person name="Lindquist E."/>
            <person name="Lyon B.R."/>
            <person name="Martin J."/>
            <person name="Mayer C."/>
            <person name="Parker M."/>
            <person name="Quesneville H."/>
            <person name="Raymond J."/>
            <person name="Uhlig C."/>
            <person name="Valentin K.U."/>
            <person name="Worden A.Z."/>
            <person name="Armbrust E.V."/>
            <person name="Bowler C."/>
            <person name="Green B."/>
            <person name="Moulton V."/>
            <person name="Van Oosterhout C."/>
            <person name="Grigoriev I."/>
        </authorList>
    </citation>
    <scope>NUCLEOTIDE SEQUENCE [LARGE SCALE GENOMIC DNA]</scope>
    <source>
        <strain evidence="1 2">CCMP1102</strain>
    </source>
</reference>
<dbReference type="InParanoid" id="A0A1E7EM84"/>
<dbReference type="Proteomes" id="UP000095751">
    <property type="component" value="Unassembled WGS sequence"/>
</dbReference>
<sequence>MASIAYNIMNHNYLLWQIEWNEIQSLEITKEVEDVFIGSDVRYDDIHTLLRALVPNESITRIRFEGDFIDCLRSDKRSDIIQAVGSYLPSLHEFVLGDTPVLVADLCHLISKSISLKLLNLHDVILQGTPDDFKAFEMALLYSKSIEEFDMEACSSDTLGIDLNKIKDSWMRKNTINRVTPLKQQDNSFVARKRLSFASRTA</sequence>
<accession>A0A1E7EM84</accession>
<dbReference type="SUPFAM" id="SSF52047">
    <property type="entry name" value="RNI-like"/>
    <property type="match status" value="1"/>
</dbReference>
<evidence type="ECO:0000313" key="2">
    <source>
        <dbReference type="Proteomes" id="UP000095751"/>
    </source>
</evidence>
<dbReference type="EMBL" id="KV784394">
    <property type="protein sequence ID" value="OEU06916.1"/>
    <property type="molecule type" value="Genomic_DNA"/>
</dbReference>
<evidence type="ECO:0000313" key="1">
    <source>
        <dbReference type="EMBL" id="OEU06916.1"/>
    </source>
</evidence>
<name>A0A1E7EM84_9STRA</name>
<dbReference type="KEGG" id="fcy:FRACYDRAFT_272263"/>
<organism evidence="1 2">
    <name type="scientific">Fragilariopsis cylindrus CCMP1102</name>
    <dbReference type="NCBI Taxonomy" id="635003"/>
    <lineage>
        <taxon>Eukaryota</taxon>
        <taxon>Sar</taxon>
        <taxon>Stramenopiles</taxon>
        <taxon>Ochrophyta</taxon>
        <taxon>Bacillariophyta</taxon>
        <taxon>Bacillariophyceae</taxon>
        <taxon>Bacillariophycidae</taxon>
        <taxon>Bacillariales</taxon>
        <taxon>Bacillariaceae</taxon>
        <taxon>Fragilariopsis</taxon>
    </lineage>
</organism>
<gene>
    <name evidence="1" type="ORF">FRACYDRAFT_272263</name>
</gene>